<feature type="non-terminal residue" evidence="1">
    <location>
        <position position="1"/>
    </location>
</feature>
<accession>A0A3D8YIV8</accession>
<name>A0A3D8YIV8_STAPS</name>
<evidence type="ECO:0000313" key="2">
    <source>
        <dbReference type="Proteomes" id="UP000256409"/>
    </source>
</evidence>
<dbReference type="Proteomes" id="UP000256409">
    <property type="component" value="Unassembled WGS sequence"/>
</dbReference>
<reference evidence="2" key="1">
    <citation type="journal article" date="2018" name="Vet. Microbiol.">
        <title>Molecular epidemiology of methicillin-resistant staphylococci amongst veterinary personnel, personnel-owned pets, patients and the hospital environment of two companion animal veterinary hospitals.</title>
        <authorList>
            <person name="Worthing K.A."/>
            <person name="Brown J."/>
            <person name="Gerber L."/>
            <person name="Abraham S."/>
            <person name="Trott D."/>
            <person name="Norris J.M."/>
        </authorList>
    </citation>
    <scope>NUCLEOTIDE SEQUENCE [LARGE SCALE GENOMIC DNA]</scope>
    <source>
        <strain evidence="2">ST496-2</strain>
    </source>
</reference>
<evidence type="ECO:0000313" key="1">
    <source>
        <dbReference type="EMBL" id="REA79536.1"/>
    </source>
</evidence>
<sequence length="76" mass="8091">GDPPGLQVELHLDDGCLLVEKVRVFDVAGLAHLADQEGLDQLGLLLSGAQIVGYQHAGEGQAKLGDWVHLISFLSF</sequence>
<protein>
    <submittedName>
        <fullName evidence="1">Uncharacterized protein</fullName>
    </submittedName>
</protein>
<proteinExistence type="predicted"/>
<dbReference type="EMBL" id="QQPC01000322">
    <property type="protein sequence ID" value="REA79536.1"/>
    <property type="molecule type" value="Genomic_DNA"/>
</dbReference>
<dbReference type="AlphaFoldDB" id="A0A3D8YIV8"/>
<comment type="caution">
    <text evidence="1">The sequence shown here is derived from an EMBL/GenBank/DDBJ whole genome shotgun (WGS) entry which is preliminary data.</text>
</comment>
<gene>
    <name evidence="1" type="ORF">DV961_14185</name>
</gene>
<organism evidence="1 2">
    <name type="scientific">Staphylococcus pseudintermedius</name>
    <dbReference type="NCBI Taxonomy" id="283734"/>
    <lineage>
        <taxon>Bacteria</taxon>
        <taxon>Bacillati</taxon>
        <taxon>Bacillota</taxon>
        <taxon>Bacilli</taxon>
        <taxon>Bacillales</taxon>
        <taxon>Staphylococcaceae</taxon>
        <taxon>Staphylococcus</taxon>
        <taxon>Staphylococcus intermedius group</taxon>
    </lineage>
</organism>